<accession>A0A6J7UCF0</accession>
<gene>
    <name evidence="2" type="ORF">UFOPK2289_00841</name>
    <name evidence="3" type="ORF">UFOPK2822_00729</name>
    <name evidence="4" type="ORF">UFOPK3346_00874</name>
    <name evidence="5" type="ORF">UFOPK3670_01117</name>
    <name evidence="6" type="ORF">UFOPK4308_01164</name>
</gene>
<evidence type="ECO:0000313" key="6">
    <source>
        <dbReference type="EMBL" id="CAB5061998.1"/>
    </source>
</evidence>
<proteinExistence type="predicted"/>
<feature type="domain" description="Lon proteolytic" evidence="1">
    <location>
        <begin position="161"/>
        <end position="239"/>
    </location>
</feature>
<dbReference type="EMBL" id="CAEZWT010000020">
    <property type="protein sequence ID" value="CAB4665973.1"/>
    <property type="molecule type" value="Genomic_DNA"/>
</dbReference>
<name>A0A6J7UCF0_9ZZZZ</name>
<dbReference type="GO" id="GO:0004176">
    <property type="term" value="F:ATP-dependent peptidase activity"/>
    <property type="evidence" value="ECO:0007669"/>
    <property type="project" value="InterPro"/>
</dbReference>
<dbReference type="Gene3D" id="3.30.230.10">
    <property type="match status" value="1"/>
</dbReference>
<dbReference type="GO" id="GO:0004252">
    <property type="term" value="F:serine-type endopeptidase activity"/>
    <property type="evidence" value="ECO:0007669"/>
    <property type="project" value="InterPro"/>
</dbReference>
<protein>
    <submittedName>
        <fullName evidence="6">Unannotated protein</fullName>
    </submittedName>
</protein>
<dbReference type="Pfam" id="PF05362">
    <property type="entry name" value="Lon_C"/>
    <property type="match status" value="1"/>
</dbReference>
<dbReference type="EMBL" id="CAFBMV010000008">
    <property type="protein sequence ID" value="CAB4928431.1"/>
    <property type="molecule type" value="Genomic_DNA"/>
</dbReference>
<dbReference type="EMBL" id="CAFBQL010000008">
    <property type="protein sequence ID" value="CAB5061998.1"/>
    <property type="molecule type" value="Genomic_DNA"/>
</dbReference>
<organism evidence="6">
    <name type="scientific">freshwater metagenome</name>
    <dbReference type="NCBI Taxonomy" id="449393"/>
    <lineage>
        <taxon>unclassified sequences</taxon>
        <taxon>metagenomes</taxon>
        <taxon>ecological metagenomes</taxon>
    </lineage>
</organism>
<dbReference type="AlphaFoldDB" id="A0A6J7UCF0"/>
<dbReference type="InterPro" id="IPR020568">
    <property type="entry name" value="Ribosomal_Su5_D2-typ_SF"/>
</dbReference>
<dbReference type="InterPro" id="IPR008269">
    <property type="entry name" value="Lon_proteolytic"/>
</dbReference>
<evidence type="ECO:0000313" key="2">
    <source>
        <dbReference type="EMBL" id="CAB4665973.1"/>
    </source>
</evidence>
<dbReference type="EMBL" id="CAFBLE010000006">
    <property type="protein sequence ID" value="CAB4868300.1"/>
    <property type="molecule type" value="Genomic_DNA"/>
</dbReference>
<sequence length="269" mass="28453">MKALRRTFSSISVLMMRFSRLPRVPLFIVGLLITLSLILPLQFAVISPGQGRDVLTSVITIKGAPTYKSSGKLLVLTVLATSPSSSLFGLDVIYSWIRGETIVLPRSVVYPPNQSAKDIEKESTADMKNSQDAAALAAFSFLGFESNQSKITTSINLADTGGPSGGLVFALGVVEKLTSEDILAGRIVAGTGTIDPMGNVGAIGGINEKLISADRAGASVFLFPVQNCASVHHIPQGLKLYSVATLTEAVAVLKNPASAKPHCTWQQIR</sequence>
<reference evidence="6" key="1">
    <citation type="submission" date="2020-05" db="EMBL/GenBank/DDBJ databases">
        <authorList>
            <person name="Chiriac C."/>
            <person name="Salcher M."/>
            <person name="Ghai R."/>
            <person name="Kavagutti S V."/>
        </authorList>
    </citation>
    <scope>NUCLEOTIDE SEQUENCE</scope>
</reference>
<evidence type="ECO:0000313" key="3">
    <source>
        <dbReference type="EMBL" id="CAB4749603.1"/>
    </source>
</evidence>
<dbReference type="GO" id="GO:0006508">
    <property type="term" value="P:proteolysis"/>
    <property type="evidence" value="ECO:0007669"/>
    <property type="project" value="InterPro"/>
</dbReference>
<evidence type="ECO:0000313" key="5">
    <source>
        <dbReference type="EMBL" id="CAB4928431.1"/>
    </source>
</evidence>
<dbReference type="InterPro" id="IPR014721">
    <property type="entry name" value="Ribsml_uS5_D2-typ_fold_subgr"/>
</dbReference>
<evidence type="ECO:0000259" key="1">
    <source>
        <dbReference type="Pfam" id="PF05362"/>
    </source>
</evidence>
<dbReference type="SUPFAM" id="SSF54211">
    <property type="entry name" value="Ribosomal protein S5 domain 2-like"/>
    <property type="match status" value="1"/>
</dbReference>
<evidence type="ECO:0000313" key="4">
    <source>
        <dbReference type="EMBL" id="CAB4868300.1"/>
    </source>
</evidence>
<dbReference type="EMBL" id="CAEZZC010000008">
    <property type="protein sequence ID" value="CAB4749603.1"/>
    <property type="molecule type" value="Genomic_DNA"/>
</dbReference>